<keyword evidence="2" id="KW-0067">ATP-binding</keyword>
<protein>
    <submittedName>
        <fullName evidence="3">Cobyrinic acid a,c-diamide synthase</fullName>
    </submittedName>
</protein>
<dbReference type="InterPro" id="IPR033756">
    <property type="entry name" value="YlxH/NBP35"/>
</dbReference>
<keyword evidence="4" id="KW-1185">Reference proteome</keyword>
<dbReference type="GO" id="GO:0005524">
    <property type="term" value="F:ATP binding"/>
    <property type="evidence" value="ECO:0007669"/>
    <property type="project" value="UniProtKB-KW"/>
</dbReference>
<dbReference type="PANTHER" id="PTHR43384:SF4">
    <property type="entry name" value="CELLULOSE BIOSYNTHESIS PROTEIN BCSQ-RELATED"/>
    <property type="match status" value="1"/>
</dbReference>
<dbReference type="Gene3D" id="3.40.50.300">
    <property type="entry name" value="P-loop containing nucleotide triphosphate hydrolases"/>
    <property type="match status" value="1"/>
</dbReference>
<dbReference type="RefSeq" id="WP_094016541.1">
    <property type="nucleotide sequence ID" value="NZ_NMQW01000027.1"/>
</dbReference>
<evidence type="ECO:0000256" key="2">
    <source>
        <dbReference type="ARBA" id="ARBA00022840"/>
    </source>
</evidence>
<dbReference type="InterPro" id="IPR025501">
    <property type="entry name" value="MinD_FleN"/>
</dbReference>
<dbReference type="PIRSF" id="PIRSF003092">
    <property type="entry name" value="MinD"/>
    <property type="match status" value="1"/>
</dbReference>
<evidence type="ECO:0000256" key="1">
    <source>
        <dbReference type="ARBA" id="ARBA00022741"/>
    </source>
</evidence>
<dbReference type="InterPro" id="IPR033875">
    <property type="entry name" value="FlhG"/>
</dbReference>
<reference evidence="3 4" key="1">
    <citation type="submission" date="2017-07" db="EMBL/GenBank/DDBJ databases">
        <title>Genome sequencing and assembly of Paenibacillus rigui.</title>
        <authorList>
            <person name="Mayilraj S."/>
        </authorList>
    </citation>
    <scope>NUCLEOTIDE SEQUENCE [LARGE SCALE GENOMIC DNA]</scope>
    <source>
        <strain evidence="3 4">JCM 16352</strain>
    </source>
</reference>
<dbReference type="CDD" id="cd02038">
    <property type="entry name" value="FlhG-like"/>
    <property type="match status" value="1"/>
</dbReference>
<dbReference type="PANTHER" id="PTHR43384">
    <property type="entry name" value="SEPTUM SITE-DETERMINING PROTEIN MIND HOMOLOG, CHLOROPLASTIC-RELATED"/>
    <property type="match status" value="1"/>
</dbReference>
<dbReference type="SUPFAM" id="SSF52540">
    <property type="entry name" value="P-loop containing nucleoside triphosphate hydrolases"/>
    <property type="match status" value="1"/>
</dbReference>
<accession>A0A229UMM8</accession>
<dbReference type="GO" id="GO:0009898">
    <property type="term" value="C:cytoplasmic side of plasma membrane"/>
    <property type="evidence" value="ECO:0007669"/>
    <property type="project" value="TreeGrafter"/>
</dbReference>
<dbReference type="GO" id="GO:0016887">
    <property type="term" value="F:ATP hydrolysis activity"/>
    <property type="evidence" value="ECO:0007669"/>
    <property type="project" value="TreeGrafter"/>
</dbReference>
<comment type="caution">
    <text evidence="3">The sequence shown here is derived from an EMBL/GenBank/DDBJ whole genome shotgun (WGS) entry which is preliminary data.</text>
</comment>
<dbReference type="InterPro" id="IPR027417">
    <property type="entry name" value="P-loop_NTPase"/>
</dbReference>
<dbReference type="Proteomes" id="UP000215509">
    <property type="component" value="Unassembled WGS sequence"/>
</dbReference>
<evidence type="ECO:0000313" key="3">
    <source>
        <dbReference type="EMBL" id="OXM84686.1"/>
    </source>
</evidence>
<proteinExistence type="predicted"/>
<dbReference type="OrthoDB" id="9816297at2"/>
<sequence length="302" mass="33246">MSDQAQGLRNLILNRKQNQHVLPTGEPIAQKTRSTRILTVTSGKGGVGKSNFTLNFALTLQKRGYKVLVFDADIGLANIDVLMGITAKYNLYHLLKKEKTIWEIIQKGPYDLQFIAGGSGFHDLLRLTESQLEDFAEQVQLLNGTVDYIIFDTGAGLSKETLKFILAAEETIVVTTPEPTSITDAYAIIKMVNSLNEPVRFQLVVNRVTDSKEGKQTADKISMVAKRFLRLDIPTLGYVADDTHVSKAVKKQVPFTVEFPNCAAAKSIAGLVDQFIAGHSSVAQSVSPVEGFMSRMIRLLKS</sequence>
<dbReference type="GO" id="GO:0005829">
    <property type="term" value="C:cytosol"/>
    <property type="evidence" value="ECO:0007669"/>
    <property type="project" value="TreeGrafter"/>
</dbReference>
<dbReference type="GO" id="GO:0051782">
    <property type="term" value="P:negative regulation of cell division"/>
    <property type="evidence" value="ECO:0007669"/>
    <property type="project" value="TreeGrafter"/>
</dbReference>
<dbReference type="InterPro" id="IPR050625">
    <property type="entry name" value="ParA/MinD_ATPase"/>
</dbReference>
<evidence type="ECO:0000313" key="4">
    <source>
        <dbReference type="Proteomes" id="UP000215509"/>
    </source>
</evidence>
<name>A0A229UMM8_9BACL</name>
<dbReference type="AlphaFoldDB" id="A0A229UMM8"/>
<dbReference type="EMBL" id="NMQW01000027">
    <property type="protein sequence ID" value="OXM84686.1"/>
    <property type="molecule type" value="Genomic_DNA"/>
</dbReference>
<organism evidence="3 4">
    <name type="scientific">Paenibacillus rigui</name>
    <dbReference type="NCBI Taxonomy" id="554312"/>
    <lineage>
        <taxon>Bacteria</taxon>
        <taxon>Bacillati</taxon>
        <taxon>Bacillota</taxon>
        <taxon>Bacilli</taxon>
        <taxon>Bacillales</taxon>
        <taxon>Paenibacillaceae</taxon>
        <taxon>Paenibacillus</taxon>
    </lineage>
</organism>
<keyword evidence="1" id="KW-0547">Nucleotide-binding</keyword>
<dbReference type="Pfam" id="PF10609">
    <property type="entry name" value="ParA"/>
    <property type="match status" value="1"/>
</dbReference>
<gene>
    <name evidence="3" type="ORF">CF651_19475</name>
</gene>